<name>A0A8B9GFN1_9PSIT</name>
<reference evidence="2" key="1">
    <citation type="submission" date="2025-08" db="UniProtKB">
        <authorList>
            <consortium name="Ensembl"/>
        </authorList>
    </citation>
    <scope>IDENTIFICATION</scope>
</reference>
<dbReference type="Ensembl" id="ENSACOT00000021593.1">
    <property type="protein sequence ID" value="ENSACOP00000020842.1"/>
    <property type="gene ID" value="ENSACOG00000014332.1"/>
</dbReference>
<dbReference type="SUPFAM" id="SSF69572">
    <property type="entry name" value="Activating enzymes of the ubiquitin-like proteins"/>
    <property type="match status" value="1"/>
</dbReference>
<feature type="domain" description="THIF-type NAD/FAD binding fold" evidence="1">
    <location>
        <begin position="14"/>
        <end position="49"/>
    </location>
</feature>
<dbReference type="Pfam" id="PF00899">
    <property type="entry name" value="ThiF"/>
    <property type="match status" value="1"/>
</dbReference>
<keyword evidence="3" id="KW-1185">Reference proteome</keyword>
<evidence type="ECO:0000313" key="3">
    <source>
        <dbReference type="Proteomes" id="UP000694522"/>
    </source>
</evidence>
<dbReference type="Gene3D" id="3.40.50.720">
    <property type="entry name" value="NAD(P)-binding Rossmann-like Domain"/>
    <property type="match status" value="1"/>
</dbReference>
<proteinExistence type="predicted"/>
<evidence type="ECO:0000313" key="2">
    <source>
        <dbReference type="Ensembl" id="ENSACOP00000020842.1"/>
    </source>
</evidence>
<sequence>MSGLGPVSGPLRSELAEAVAQARLLVVGAGGIGCELLKDLVLTGFSNIDQNSHYPQYPFIKNFLL</sequence>
<evidence type="ECO:0000259" key="1">
    <source>
        <dbReference type="Pfam" id="PF00899"/>
    </source>
</evidence>
<reference evidence="2" key="2">
    <citation type="submission" date="2025-09" db="UniProtKB">
        <authorList>
            <consortium name="Ensembl"/>
        </authorList>
    </citation>
    <scope>IDENTIFICATION</scope>
</reference>
<accession>A0A8B9GFN1</accession>
<protein>
    <recommendedName>
        <fullName evidence="1">THIF-type NAD/FAD binding fold domain-containing protein</fullName>
    </recommendedName>
</protein>
<organism evidence="2 3">
    <name type="scientific">Amazona collaria</name>
    <name type="common">yellow-billed parrot</name>
    <dbReference type="NCBI Taxonomy" id="241587"/>
    <lineage>
        <taxon>Eukaryota</taxon>
        <taxon>Metazoa</taxon>
        <taxon>Chordata</taxon>
        <taxon>Craniata</taxon>
        <taxon>Vertebrata</taxon>
        <taxon>Euteleostomi</taxon>
        <taxon>Archelosauria</taxon>
        <taxon>Archosauria</taxon>
        <taxon>Dinosauria</taxon>
        <taxon>Saurischia</taxon>
        <taxon>Theropoda</taxon>
        <taxon>Coelurosauria</taxon>
        <taxon>Aves</taxon>
        <taxon>Neognathae</taxon>
        <taxon>Neoaves</taxon>
        <taxon>Telluraves</taxon>
        <taxon>Australaves</taxon>
        <taxon>Psittaciformes</taxon>
        <taxon>Psittacidae</taxon>
        <taxon>Amazona</taxon>
    </lineage>
</organism>
<dbReference type="GO" id="GO:0008641">
    <property type="term" value="F:ubiquitin-like modifier activating enzyme activity"/>
    <property type="evidence" value="ECO:0007669"/>
    <property type="project" value="InterPro"/>
</dbReference>
<dbReference type="AlphaFoldDB" id="A0A8B9GFN1"/>
<dbReference type="InterPro" id="IPR000594">
    <property type="entry name" value="ThiF_NAD_FAD-bd"/>
</dbReference>
<dbReference type="InterPro" id="IPR035985">
    <property type="entry name" value="Ubiquitin-activating_enz"/>
</dbReference>
<dbReference type="Proteomes" id="UP000694522">
    <property type="component" value="Unplaced"/>
</dbReference>